<feature type="non-terminal residue" evidence="1">
    <location>
        <position position="1"/>
    </location>
</feature>
<dbReference type="EMBL" id="CAJVQC010156022">
    <property type="protein sequence ID" value="CAG8847456.1"/>
    <property type="molecule type" value="Genomic_DNA"/>
</dbReference>
<sequence>GSDRMVYGLVSPDYDMTEVVANNLTSDGLKRKFMCSDLSCKLKLLGVHVASFGDYFAGDEVAMSLVYKDPFGSINKSICFQKDGKHLMGGIMVGDTNDYAKLHALYIGMLQCYGPSWSGLGSKDR</sequence>
<name>A0ACA9STS4_9GLOM</name>
<comment type="caution">
    <text evidence="1">The sequence shown here is derived from an EMBL/GenBank/DDBJ whole genome shotgun (WGS) entry which is preliminary data.</text>
</comment>
<dbReference type="Proteomes" id="UP000789920">
    <property type="component" value="Unassembled WGS sequence"/>
</dbReference>
<protein>
    <submittedName>
        <fullName evidence="1">17946_t:CDS:1</fullName>
    </submittedName>
</protein>
<keyword evidence="2" id="KW-1185">Reference proteome</keyword>
<feature type="non-terminal residue" evidence="1">
    <location>
        <position position="125"/>
    </location>
</feature>
<proteinExistence type="predicted"/>
<reference evidence="1" key="1">
    <citation type="submission" date="2021-06" db="EMBL/GenBank/DDBJ databases">
        <authorList>
            <person name="Kallberg Y."/>
            <person name="Tangrot J."/>
            <person name="Rosling A."/>
        </authorList>
    </citation>
    <scope>NUCLEOTIDE SEQUENCE</scope>
    <source>
        <strain evidence="1">MA461A</strain>
    </source>
</reference>
<evidence type="ECO:0000313" key="1">
    <source>
        <dbReference type="EMBL" id="CAG8847456.1"/>
    </source>
</evidence>
<accession>A0ACA9STS4</accession>
<evidence type="ECO:0000313" key="2">
    <source>
        <dbReference type="Proteomes" id="UP000789920"/>
    </source>
</evidence>
<gene>
    <name evidence="1" type="ORF">RPERSI_LOCUS34645</name>
</gene>
<organism evidence="1 2">
    <name type="scientific">Racocetra persica</name>
    <dbReference type="NCBI Taxonomy" id="160502"/>
    <lineage>
        <taxon>Eukaryota</taxon>
        <taxon>Fungi</taxon>
        <taxon>Fungi incertae sedis</taxon>
        <taxon>Mucoromycota</taxon>
        <taxon>Glomeromycotina</taxon>
        <taxon>Glomeromycetes</taxon>
        <taxon>Diversisporales</taxon>
        <taxon>Gigasporaceae</taxon>
        <taxon>Racocetra</taxon>
    </lineage>
</organism>